<evidence type="ECO:0000313" key="2">
    <source>
        <dbReference type="Proteomes" id="UP001385892"/>
    </source>
</evidence>
<gene>
    <name evidence="1" type="ORF">WKW82_11440</name>
</gene>
<keyword evidence="1" id="KW-0560">Oxidoreductase</keyword>
<sequence length="263" mass="27592">MTERKAAIVTGSATGVGAATALALARRGYDVLINYSRSEREARESEAACREAGADTLLVCGDISDDAACRAMAEAAMARWNRIDALVNNAGITSFAGSANWDALDAKTFQRILDVNVIGAFQMVRACMAHLKRSPNGSIVNVSSIAGALGIGSSLAYIASKGAVNAMTLNMARSLAPEIRVNAVCPGMITTRWFADGIGEENFQKLKAQYEQSTPLGRACSAEDVAEAVLWLTEGARTVTGELVLLDSGTHLGRPPAVVQAAK</sequence>
<dbReference type="PANTHER" id="PTHR43975">
    <property type="entry name" value="ZGC:101858"/>
    <property type="match status" value="1"/>
</dbReference>
<dbReference type="Proteomes" id="UP001385892">
    <property type="component" value="Unassembled WGS sequence"/>
</dbReference>
<keyword evidence="2" id="KW-1185">Reference proteome</keyword>
<dbReference type="CDD" id="cd05233">
    <property type="entry name" value="SDR_c"/>
    <property type="match status" value="1"/>
</dbReference>
<dbReference type="Gene3D" id="3.40.50.720">
    <property type="entry name" value="NAD(P)-binding Rossmann-like Domain"/>
    <property type="match status" value="1"/>
</dbReference>
<dbReference type="EMBL" id="JBBKZT010000004">
    <property type="protein sequence ID" value="MEJ8847268.1"/>
    <property type="molecule type" value="Genomic_DNA"/>
</dbReference>
<dbReference type="PRINTS" id="PR00080">
    <property type="entry name" value="SDRFAMILY"/>
</dbReference>
<dbReference type="Pfam" id="PF13561">
    <property type="entry name" value="adh_short_C2"/>
    <property type="match status" value="1"/>
</dbReference>
<dbReference type="InterPro" id="IPR002347">
    <property type="entry name" value="SDR_fam"/>
</dbReference>
<dbReference type="RefSeq" id="WP_340342408.1">
    <property type="nucleotide sequence ID" value="NZ_JBBKZT010000004.1"/>
</dbReference>
<dbReference type="InterPro" id="IPR036291">
    <property type="entry name" value="NAD(P)-bd_dom_sf"/>
</dbReference>
<proteinExistence type="predicted"/>
<name>A0ABU8WKF5_9BURK</name>
<dbReference type="SUPFAM" id="SSF51735">
    <property type="entry name" value="NAD(P)-binding Rossmann-fold domains"/>
    <property type="match status" value="1"/>
</dbReference>
<reference evidence="1 2" key="1">
    <citation type="submission" date="2024-03" db="EMBL/GenBank/DDBJ databases">
        <title>Novel species of the genus Variovorax.</title>
        <authorList>
            <person name="Liu Q."/>
            <person name="Xin Y.-H."/>
        </authorList>
    </citation>
    <scope>NUCLEOTIDE SEQUENCE [LARGE SCALE GENOMIC DNA]</scope>
    <source>
        <strain evidence="1 2">KACC 18900</strain>
    </source>
</reference>
<dbReference type="GO" id="GO:0016491">
    <property type="term" value="F:oxidoreductase activity"/>
    <property type="evidence" value="ECO:0007669"/>
    <property type="project" value="UniProtKB-KW"/>
</dbReference>
<comment type="caution">
    <text evidence="1">The sequence shown here is derived from an EMBL/GenBank/DDBJ whole genome shotgun (WGS) entry which is preliminary data.</text>
</comment>
<dbReference type="EC" id="1.-.-.-" evidence="1"/>
<organism evidence="1 2">
    <name type="scientific">Variovorax rhizosphaerae</name>
    <dbReference type="NCBI Taxonomy" id="1836200"/>
    <lineage>
        <taxon>Bacteria</taxon>
        <taxon>Pseudomonadati</taxon>
        <taxon>Pseudomonadota</taxon>
        <taxon>Betaproteobacteria</taxon>
        <taxon>Burkholderiales</taxon>
        <taxon>Comamonadaceae</taxon>
        <taxon>Variovorax</taxon>
    </lineage>
</organism>
<dbReference type="PANTHER" id="PTHR43975:SF2">
    <property type="entry name" value="EG:BACR7A4.14 PROTEIN-RELATED"/>
    <property type="match status" value="1"/>
</dbReference>
<accession>A0ABU8WKF5</accession>
<evidence type="ECO:0000313" key="1">
    <source>
        <dbReference type="EMBL" id="MEJ8847268.1"/>
    </source>
</evidence>
<dbReference type="PRINTS" id="PR00081">
    <property type="entry name" value="GDHRDH"/>
</dbReference>
<protein>
    <submittedName>
        <fullName evidence="1">SDR family oxidoreductase</fullName>
        <ecNumber evidence="1">1.-.-.-</ecNumber>
    </submittedName>
</protein>